<proteinExistence type="predicted"/>
<evidence type="ECO:0000256" key="2">
    <source>
        <dbReference type="SAM" id="SignalP"/>
    </source>
</evidence>
<feature type="region of interest" description="Disordered" evidence="1">
    <location>
        <begin position="264"/>
        <end position="297"/>
    </location>
</feature>
<dbReference type="Proteomes" id="UP000770015">
    <property type="component" value="Unassembled WGS sequence"/>
</dbReference>
<keyword evidence="4" id="KW-1185">Reference proteome</keyword>
<keyword evidence="2" id="KW-0732">Signal</keyword>
<dbReference type="EMBL" id="JAGSXJ010000002">
    <property type="protein sequence ID" value="KAH6695356.1"/>
    <property type="molecule type" value="Genomic_DNA"/>
</dbReference>
<accession>A0A9P9AER3</accession>
<feature type="compositionally biased region" description="Basic and acidic residues" evidence="1">
    <location>
        <begin position="224"/>
        <end position="244"/>
    </location>
</feature>
<comment type="caution">
    <text evidence="3">The sequence shown here is derived from an EMBL/GenBank/DDBJ whole genome shotgun (WGS) entry which is preliminary data.</text>
</comment>
<name>A0A9P9AER3_9PEZI</name>
<evidence type="ECO:0000256" key="1">
    <source>
        <dbReference type="SAM" id="MobiDB-lite"/>
    </source>
</evidence>
<evidence type="ECO:0000313" key="4">
    <source>
        <dbReference type="Proteomes" id="UP000770015"/>
    </source>
</evidence>
<evidence type="ECO:0000313" key="3">
    <source>
        <dbReference type="EMBL" id="KAH6695356.1"/>
    </source>
</evidence>
<sequence>MHYLAILLAMPLAGVLATGSNCNNKVHKALKSVEKNTRVCEYLHETQEKWESTGSKSYLPVELKKFEPKDVLEACDCLGEDDYVEAPHFKPSPKEREEPKVKTVTKTVTKTVPKTTTEIEREVETQTTTETEMVTVSETIYKPRTYTATTTETDTVIKCTATKTEAIETTTTTVGVVTETIAATKTEFKTETDYKTEFKTETATKTEYVKVPAKCRPTKVSKHTCQDDKEEKKEEKEEKPKEEDPIKINIVLDEGVKHEEHHIIGKPGQKHFHKPGQKPGKKPGQKKPVQKLTHDNKLQCISPNQPCRLERQKDCCSGKCGAIRGVKAGHGKCF</sequence>
<feature type="chain" id="PRO_5040491063" evidence="2">
    <location>
        <begin position="18"/>
        <end position="334"/>
    </location>
</feature>
<feature type="signal peptide" evidence="2">
    <location>
        <begin position="1"/>
        <end position="17"/>
    </location>
</feature>
<protein>
    <submittedName>
        <fullName evidence="3">Uncharacterized protein</fullName>
    </submittedName>
</protein>
<gene>
    <name evidence="3" type="ORF">F5X68DRAFT_186832</name>
</gene>
<dbReference type="AlphaFoldDB" id="A0A9P9AER3"/>
<organism evidence="3 4">
    <name type="scientific">Plectosphaerella plurivora</name>
    <dbReference type="NCBI Taxonomy" id="936078"/>
    <lineage>
        <taxon>Eukaryota</taxon>
        <taxon>Fungi</taxon>
        <taxon>Dikarya</taxon>
        <taxon>Ascomycota</taxon>
        <taxon>Pezizomycotina</taxon>
        <taxon>Sordariomycetes</taxon>
        <taxon>Hypocreomycetidae</taxon>
        <taxon>Glomerellales</taxon>
        <taxon>Plectosphaerellaceae</taxon>
        <taxon>Plectosphaerella</taxon>
    </lineage>
</organism>
<feature type="region of interest" description="Disordered" evidence="1">
    <location>
        <begin position="220"/>
        <end position="244"/>
    </location>
</feature>
<reference evidence="3" key="1">
    <citation type="journal article" date="2021" name="Nat. Commun.">
        <title>Genetic determinants of endophytism in the Arabidopsis root mycobiome.</title>
        <authorList>
            <person name="Mesny F."/>
            <person name="Miyauchi S."/>
            <person name="Thiergart T."/>
            <person name="Pickel B."/>
            <person name="Atanasova L."/>
            <person name="Karlsson M."/>
            <person name="Huettel B."/>
            <person name="Barry K.W."/>
            <person name="Haridas S."/>
            <person name="Chen C."/>
            <person name="Bauer D."/>
            <person name="Andreopoulos W."/>
            <person name="Pangilinan J."/>
            <person name="LaButti K."/>
            <person name="Riley R."/>
            <person name="Lipzen A."/>
            <person name="Clum A."/>
            <person name="Drula E."/>
            <person name="Henrissat B."/>
            <person name="Kohler A."/>
            <person name="Grigoriev I.V."/>
            <person name="Martin F.M."/>
            <person name="Hacquard S."/>
        </authorList>
    </citation>
    <scope>NUCLEOTIDE SEQUENCE</scope>
    <source>
        <strain evidence="3">MPI-SDFR-AT-0117</strain>
    </source>
</reference>
<feature type="compositionally biased region" description="Basic residues" evidence="1">
    <location>
        <begin position="268"/>
        <end position="289"/>
    </location>
</feature>